<evidence type="ECO:0000313" key="1">
    <source>
        <dbReference type="EMBL" id="GIY23833.1"/>
    </source>
</evidence>
<feature type="non-terminal residue" evidence="1">
    <location>
        <position position="1"/>
    </location>
</feature>
<dbReference type="EMBL" id="BPLR01008321">
    <property type="protein sequence ID" value="GIY23833.1"/>
    <property type="molecule type" value="Genomic_DNA"/>
</dbReference>
<keyword evidence="2" id="KW-1185">Reference proteome</keyword>
<reference evidence="1 2" key="1">
    <citation type="submission" date="2021-06" db="EMBL/GenBank/DDBJ databases">
        <title>Caerostris extrusa draft genome.</title>
        <authorList>
            <person name="Kono N."/>
            <person name="Arakawa K."/>
        </authorList>
    </citation>
    <scope>NUCLEOTIDE SEQUENCE [LARGE SCALE GENOMIC DNA]</scope>
</reference>
<gene>
    <name evidence="1" type="ORF">CEXT_14051</name>
</gene>
<proteinExistence type="predicted"/>
<name>A0AAV4RPE5_CAEEX</name>
<accession>A0AAV4RPE5</accession>
<evidence type="ECO:0000313" key="2">
    <source>
        <dbReference type="Proteomes" id="UP001054945"/>
    </source>
</evidence>
<organism evidence="1 2">
    <name type="scientific">Caerostris extrusa</name>
    <name type="common">Bark spider</name>
    <name type="synonym">Caerostris bankana</name>
    <dbReference type="NCBI Taxonomy" id="172846"/>
    <lineage>
        <taxon>Eukaryota</taxon>
        <taxon>Metazoa</taxon>
        <taxon>Ecdysozoa</taxon>
        <taxon>Arthropoda</taxon>
        <taxon>Chelicerata</taxon>
        <taxon>Arachnida</taxon>
        <taxon>Araneae</taxon>
        <taxon>Araneomorphae</taxon>
        <taxon>Entelegynae</taxon>
        <taxon>Araneoidea</taxon>
        <taxon>Araneidae</taxon>
        <taxon>Caerostris</taxon>
    </lineage>
</organism>
<sequence>SGIALIPKTTHNDYDAEEMVLSLKNDASAS</sequence>
<dbReference type="Proteomes" id="UP001054945">
    <property type="component" value="Unassembled WGS sequence"/>
</dbReference>
<comment type="caution">
    <text evidence="1">The sequence shown here is derived from an EMBL/GenBank/DDBJ whole genome shotgun (WGS) entry which is preliminary data.</text>
</comment>
<dbReference type="AlphaFoldDB" id="A0AAV4RPE5"/>
<protein>
    <submittedName>
        <fullName evidence="1">Uncharacterized protein</fullName>
    </submittedName>
</protein>